<keyword evidence="7" id="KW-0732">Signal</keyword>
<dbReference type="PANTHER" id="PTHR35333">
    <property type="entry name" value="BETA-LACTAMASE"/>
    <property type="match status" value="1"/>
</dbReference>
<sequence length="321" mass="36071">MRKQIKLSVVALAAFFMVSVSANAQEKVSIGIKTQANSTCYKIEKLRDSIEAILRNKNAVVGVAINGMNESDSLSIHGSRHFPMQSVFKFPIALTMLSEIDKGNFSLGQKVAIHKNELLPDLWSPIRDKHPEGATLTIAEILRYTVMMSDNVGCDVLLRLLEKPEVVENYIHKKGFNDFAVKINEEVMQNNWDLQFLNWTTPTEANNILRVFYENIGNQLSKRSYDFIWNVMKETETGKDRLKGQLPKGTIVAHKTGWSGINKETGVSAAVNDIGVVFLPNGNHFYISVFVADSKEDTATNEKIIADITRLAWDYFINNGK</sequence>
<dbReference type="SUPFAM" id="SSF56601">
    <property type="entry name" value="beta-lactamase/transpeptidase-like"/>
    <property type="match status" value="1"/>
</dbReference>
<organism evidence="9 10">
    <name type="scientific">Myroides guanonis</name>
    <dbReference type="NCBI Taxonomy" id="1150112"/>
    <lineage>
        <taxon>Bacteria</taxon>
        <taxon>Pseudomonadati</taxon>
        <taxon>Bacteroidota</taxon>
        <taxon>Flavobacteriia</taxon>
        <taxon>Flavobacteriales</taxon>
        <taxon>Flavobacteriaceae</taxon>
        <taxon>Myroides</taxon>
    </lineage>
</organism>
<dbReference type="PROSITE" id="PS00146">
    <property type="entry name" value="BETA_LACTAMASE_A"/>
    <property type="match status" value="1"/>
</dbReference>
<proteinExistence type="inferred from homology"/>
<dbReference type="InterPro" id="IPR012338">
    <property type="entry name" value="Beta-lactam/transpept-like"/>
</dbReference>
<keyword evidence="4 6" id="KW-0378">Hydrolase</keyword>
<dbReference type="GO" id="GO:0046677">
    <property type="term" value="P:response to antibiotic"/>
    <property type="evidence" value="ECO:0007669"/>
    <property type="project" value="UniProtKB-UniRule"/>
</dbReference>
<comment type="similarity">
    <text evidence="2 6">Belongs to the class-A beta-lactamase family.</text>
</comment>
<reference evidence="10" key="1">
    <citation type="submission" date="2016-10" db="EMBL/GenBank/DDBJ databases">
        <authorList>
            <person name="Varghese N."/>
            <person name="Submissions S."/>
        </authorList>
    </citation>
    <scope>NUCLEOTIDE SEQUENCE [LARGE SCALE GENOMIC DNA]</scope>
    <source>
        <strain evidence="10">DSM 26542</strain>
    </source>
</reference>
<evidence type="ECO:0000256" key="2">
    <source>
        <dbReference type="ARBA" id="ARBA00009009"/>
    </source>
</evidence>
<dbReference type="PANTHER" id="PTHR35333:SF3">
    <property type="entry name" value="BETA-LACTAMASE-TYPE TRANSPEPTIDASE FOLD CONTAINING PROTEIN"/>
    <property type="match status" value="1"/>
</dbReference>
<dbReference type="Proteomes" id="UP000243887">
    <property type="component" value="Unassembled WGS sequence"/>
</dbReference>
<keyword evidence="5 6" id="KW-0046">Antibiotic resistance</keyword>
<dbReference type="RefSeq" id="WP_218148706.1">
    <property type="nucleotide sequence ID" value="NZ_FORU01000006.1"/>
</dbReference>
<accession>A0A1I3QLD4</accession>
<evidence type="ECO:0000256" key="7">
    <source>
        <dbReference type="SAM" id="SignalP"/>
    </source>
</evidence>
<comment type="catalytic activity">
    <reaction evidence="1 6">
        <text>a beta-lactam + H2O = a substituted beta-amino acid</text>
        <dbReference type="Rhea" id="RHEA:20401"/>
        <dbReference type="ChEBI" id="CHEBI:15377"/>
        <dbReference type="ChEBI" id="CHEBI:35627"/>
        <dbReference type="ChEBI" id="CHEBI:140347"/>
        <dbReference type="EC" id="3.5.2.6"/>
    </reaction>
</comment>
<dbReference type="InterPro" id="IPR023650">
    <property type="entry name" value="Beta-lactam_class-A_AS"/>
</dbReference>
<evidence type="ECO:0000313" key="9">
    <source>
        <dbReference type="EMBL" id="SFJ34650.1"/>
    </source>
</evidence>
<dbReference type="EMBL" id="FORU01000006">
    <property type="protein sequence ID" value="SFJ34650.1"/>
    <property type="molecule type" value="Genomic_DNA"/>
</dbReference>
<protein>
    <recommendedName>
        <fullName evidence="3 6">Beta-lactamase</fullName>
        <ecNumber evidence="3 6">3.5.2.6</ecNumber>
    </recommendedName>
</protein>
<dbReference type="GO" id="GO:0030655">
    <property type="term" value="P:beta-lactam antibiotic catabolic process"/>
    <property type="evidence" value="ECO:0007669"/>
    <property type="project" value="InterPro"/>
</dbReference>
<evidence type="ECO:0000259" key="8">
    <source>
        <dbReference type="Pfam" id="PF13354"/>
    </source>
</evidence>
<dbReference type="GO" id="GO:0008800">
    <property type="term" value="F:beta-lactamase activity"/>
    <property type="evidence" value="ECO:0007669"/>
    <property type="project" value="UniProtKB-UniRule"/>
</dbReference>
<gene>
    <name evidence="9" type="ORF">SAMN04487893_10636</name>
</gene>
<dbReference type="Gene3D" id="3.40.710.10">
    <property type="entry name" value="DD-peptidase/beta-lactamase superfamily"/>
    <property type="match status" value="1"/>
</dbReference>
<name>A0A1I3QLD4_9FLAO</name>
<dbReference type="EC" id="3.5.2.6" evidence="3 6"/>
<feature type="signal peptide" evidence="7">
    <location>
        <begin position="1"/>
        <end position="24"/>
    </location>
</feature>
<dbReference type="NCBIfam" id="NF012099">
    <property type="entry name" value="SubclassA2"/>
    <property type="match status" value="1"/>
</dbReference>
<feature type="domain" description="Beta-lactamase class A catalytic" evidence="8">
    <location>
        <begin position="66"/>
        <end position="291"/>
    </location>
</feature>
<dbReference type="STRING" id="1150112.SAMN04487893_10636"/>
<keyword evidence="10" id="KW-1185">Reference proteome</keyword>
<dbReference type="InterPro" id="IPR000871">
    <property type="entry name" value="Beta-lactam_class-A"/>
</dbReference>
<feature type="chain" id="PRO_5017478719" description="Beta-lactamase" evidence="7">
    <location>
        <begin position="25"/>
        <end position="321"/>
    </location>
</feature>
<dbReference type="InterPro" id="IPR045155">
    <property type="entry name" value="Beta-lactam_cat"/>
</dbReference>
<evidence type="ECO:0000256" key="4">
    <source>
        <dbReference type="ARBA" id="ARBA00022801"/>
    </source>
</evidence>
<dbReference type="AlphaFoldDB" id="A0A1I3QLD4"/>
<evidence type="ECO:0000256" key="1">
    <source>
        <dbReference type="ARBA" id="ARBA00001526"/>
    </source>
</evidence>
<evidence type="ECO:0000256" key="6">
    <source>
        <dbReference type="RuleBase" id="RU361140"/>
    </source>
</evidence>
<evidence type="ECO:0000256" key="5">
    <source>
        <dbReference type="ARBA" id="ARBA00023251"/>
    </source>
</evidence>
<evidence type="ECO:0000256" key="3">
    <source>
        <dbReference type="ARBA" id="ARBA00012865"/>
    </source>
</evidence>
<dbReference type="Pfam" id="PF13354">
    <property type="entry name" value="Beta-lactamase2"/>
    <property type="match status" value="1"/>
</dbReference>
<evidence type="ECO:0000313" key="10">
    <source>
        <dbReference type="Proteomes" id="UP000243887"/>
    </source>
</evidence>
<dbReference type="NCBIfam" id="NF033103">
    <property type="entry name" value="bla_class_A"/>
    <property type="match status" value="1"/>
</dbReference>